<dbReference type="AlphaFoldDB" id="A0A5Q2TS97"/>
<dbReference type="GO" id="GO:0016020">
    <property type="term" value="C:membrane"/>
    <property type="evidence" value="ECO:0007669"/>
    <property type="project" value="TreeGrafter"/>
</dbReference>
<evidence type="ECO:0000256" key="1">
    <source>
        <dbReference type="ARBA" id="ARBA00022723"/>
    </source>
</evidence>
<keyword evidence="1" id="KW-0479">Metal-binding</keyword>
<dbReference type="EMBL" id="CP045915">
    <property type="protein sequence ID" value="QGH36540.1"/>
    <property type="molecule type" value="Genomic_DNA"/>
</dbReference>
<keyword evidence="2" id="KW-0378">Hydrolase</keyword>
<dbReference type="GO" id="GO:0016810">
    <property type="term" value="F:hydrolase activity, acting on carbon-nitrogen (but not peptide) bonds"/>
    <property type="evidence" value="ECO:0007669"/>
    <property type="project" value="InterPro"/>
</dbReference>
<evidence type="ECO:0000259" key="4">
    <source>
        <dbReference type="PROSITE" id="PS51677"/>
    </source>
</evidence>
<dbReference type="PANTHER" id="PTHR10587">
    <property type="entry name" value="GLYCOSYL TRANSFERASE-RELATED"/>
    <property type="match status" value="1"/>
</dbReference>
<dbReference type="Proteomes" id="UP000339690">
    <property type="component" value="Chromosome"/>
</dbReference>
<gene>
    <name evidence="6" type="ORF">GI584_21895</name>
</gene>
<dbReference type="CDD" id="cd00118">
    <property type="entry name" value="LysM"/>
    <property type="match status" value="2"/>
</dbReference>
<keyword evidence="3" id="KW-0732">Signal</keyword>
<accession>A0A5Q2TS97</accession>
<dbReference type="PANTHER" id="PTHR10587:SF133">
    <property type="entry name" value="CHITIN DEACETYLASE 1-RELATED"/>
    <property type="match status" value="1"/>
</dbReference>
<evidence type="ECO:0000313" key="7">
    <source>
        <dbReference type="Proteomes" id="UP000339690"/>
    </source>
</evidence>
<evidence type="ECO:0000256" key="2">
    <source>
        <dbReference type="ARBA" id="ARBA00022801"/>
    </source>
</evidence>
<dbReference type="Pfam" id="PF01476">
    <property type="entry name" value="LysM"/>
    <property type="match status" value="2"/>
</dbReference>
<dbReference type="SUPFAM" id="SSF88713">
    <property type="entry name" value="Glycoside hydrolase/deacetylase"/>
    <property type="match status" value="1"/>
</dbReference>
<feature type="domain" description="NodB homology" evidence="4">
    <location>
        <begin position="134"/>
        <end position="315"/>
    </location>
</feature>
<dbReference type="Gene3D" id="3.10.350.10">
    <property type="entry name" value="LysM domain"/>
    <property type="match status" value="2"/>
</dbReference>
<dbReference type="SUPFAM" id="SSF54106">
    <property type="entry name" value="LysM domain"/>
    <property type="match status" value="2"/>
</dbReference>
<organism evidence="6 7">
    <name type="scientific">Gracilibacillus salitolerans</name>
    <dbReference type="NCBI Taxonomy" id="2663022"/>
    <lineage>
        <taxon>Bacteria</taxon>
        <taxon>Bacillati</taxon>
        <taxon>Bacillota</taxon>
        <taxon>Bacilli</taxon>
        <taxon>Bacillales</taxon>
        <taxon>Bacillaceae</taxon>
        <taxon>Gracilibacillus</taxon>
    </lineage>
</organism>
<dbReference type="Gene3D" id="3.20.20.370">
    <property type="entry name" value="Glycoside hydrolase/deacetylase"/>
    <property type="match status" value="1"/>
</dbReference>
<proteinExistence type="predicted"/>
<dbReference type="RefSeq" id="WP_153792622.1">
    <property type="nucleotide sequence ID" value="NZ_CP045915.1"/>
</dbReference>
<dbReference type="GO" id="GO:0046872">
    <property type="term" value="F:metal ion binding"/>
    <property type="evidence" value="ECO:0007669"/>
    <property type="project" value="UniProtKB-KW"/>
</dbReference>
<dbReference type="PROSITE" id="PS51782">
    <property type="entry name" value="LYSM"/>
    <property type="match status" value="2"/>
</dbReference>
<dbReference type="InterPro" id="IPR018392">
    <property type="entry name" value="LysM"/>
</dbReference>
<evidence type="ECO:0000256" key="3">
    <source>
        <dbReference type="SAM" id="SignalP"/>
    </source>
</evidence>
<sequence length="323" mass="36553">MLKKVTILSLIGLVCLSVFHKTVSAESYTVQPGDTLLKVSDKLGTPTETIANLNQLQSTILNPGQYLEIPDPYIVKAGDTLYKVAIQLGVPLPELIEANPSLLTFPFLTWIYPGQKIKKPIQHEKVYMGDSSEKRIALTFDDGPEDTYTPEILEVLKEKNVKATFFVLGERVNEYPEILAQIHEEGHVIGNHTWDHPHLPELEEEQFIDNLQSANEEIEEIIGIKPELFRPPFGELEDHQLEWLQNQGYQTIMWSADTKDWSEISAEEIVNTVMEEANPGVIVLQHNYHASGPFETVEALPEMIDELRAEGYELVTVPEILQD</sequence>
<dbReference type="KEGG" id="grc:GI584_21895"/>
<dbReference type="GO" id="GO:0005975">
    <property type="term" value="P:carbohydrate metabolic process"/>
    <property type="evidence" value="ECO:0007669"/>
    <property type="project" value="InterPro"/>
</dbReference>
<reference evidence="6 7" key="1">
    <citation type="submission" date="2019-11" db="EMBL/GenBank/DDBJ databases">
        <title>Gracilibacillus salitolerans sp. nov., a moderate halophile isolated from a saline soil in northwest China.</title>
        <authorList>
            <person name="Gan L."/>
        </authorList>
    </citation>
    <scope>NUCLEOTIDE SEQUENCE [LARGE SCALE GENOMIC DNA]</scope>
    <source>
        <strain evidence="6 7">SCU50</strain>
    </source>
</reference>
<dbReference type="CDD" id="cd10917">
    <property type="entry name" value="CE4_NodB_like_6s_7s"/>
    <property type="match status" value="1"/>
</dbReference>
<dbReference type="InterPro" id="IPR050248">
    <property type="entry name" value="Polysacc_deacetylase_ArnD"/>
</dbReference>
<feature type="chain" id="PRO_5024342888" evidence="3">
    <location>
        <begin position="26"/>
        <end position="323"/>
    </location>
</feature>
<dbReference type="SMART" id="SM00257">
    <property type="entry name" value="LysM"/>
    <property type="match status" value="2"/>
</dbReference>
<dbReference type="InterPro" id="IPR002509">
    <property type="entry name" value="NODB_dom"/>
</dbReference>
<keyword evidence="7" id="KW-1185">Reference proteome</keyword>
<dbReference type="InterPro" id="IPR011330">
    <property type="entry name" value="Glyco_hydro/deAcase_b/a-brl"/>
</dbReference>
<feature type="signal peptide" evidence="3">
    <location>
        <begin position="1"/>
        <end position="25"/>
    </location>
</feature>
<feature type="domain" description="LysM" evidence="5">
    <location>
        <begin position="26"/>
        <end position="69"/>
    </location>
</feature>
<dbReference type="PROSITE" id="PS51677">
    <property type="entry name" value="NODB"/>
    <property type="match status" value="1"/>
</dbReference>
<protein>
    <submittedName>
        <fullName evidence="6">Polysaccharide deacetylase family protein</fullName>
    </submittedName>
</protein>
<evidence type="ECO:0000313" key="6">
    <source>
        <dbReference type="EMBL" id="QGH36540.1"/>
    </source>
</evidence>
<feature type="domain" description="LysM" evidence="5">
    <location>
        <begin position="71"/>
        <end position="119"/>
    </location>
</feature>
<name>A0A5Q2TS97_9BACI</name>
<dbReference type="InterPro" id="IPR036779">
    <property type="entry name" value="LysM_dom_sf"/>
</dbReference>
<dbReference type="Pfam" id="PF01522">
    <property type="entry name" value="Polysacc_deac_1"/>
    <property type="match status" value="1"/>
</dbReference>
<evidence type="ECO:0000259" key="5">
    <source>
        <dbReference type="PROSITE" id="PS51782"/>
    </source>
</evidence>